<dbReference type="Pfam" id="PF13087">
    <property type="entry name" value="AAA_12"/>
    <property type="match status" value="1"/>
</dbReference>
<dbReference type="GO" id="GO:0005524">
    <property type="term" value="F:ATP binding"/>
    <property type="evidence" value="ECO:0007669"/>
    <property type="project" value="UniProtKB-KW"/>
</dbReference>
<keyword evidence="4" id="KW-0067">ATP-binding</keyword>
<dbReference type="GO" id="GO:0043139">
    <property type="term" value="F:5'-3' DNA helicase activity"/>
    <property type="evidence" value="ECO:0007669"/>
    <property type="project" value="TreeGrafter"/>
</dbReference>
<dbReference type="InterPro" id="IPR050534">
    <property type="entry name" value="Coronavir_polyprotein_1ab"/>
</dbReference>
<dbReference type="OrthoDB" id="6513042at2759"/>
<reference evidence="6" key="2">
    <citation type="journal article" date="2020" name="Nat. Commun.">
        <title>Large-scale genome sequencing of mycorrhizal fungi provides insights into the early evolution of symbiotic traits.</title>
        <authorList>
            <person name="Miyauchi S."/>
            <person name="Kiss E."/>
            <person name="Kuo A."/>
            <person name="Drula E."/>
            <person name="Kohler A."/>
            <person name="Sanchez-Garcia M."/>
            <person name="Morin E."/>
            <person name="Andreopoulos B."/>
            <person name="Barry K.W."/>
            <person name="Bonito G."/>
            <person name="Buee M."/>
            <person name="Carver A."/>
            <person name="Chen C."/>
            <person name="Cichocki N."/>
            <person name="Clum A."/>
            <person name="Culley D."/>
            <person name="Crous P.W."/>
            <person name="Fauchery L."/>
            <person name="Girlanda M."/>
            <person name="Hayes R.D."/>
            <person name="Keri Z."/>
            <person name="LaButti K."/>
            <person name="Lipzen A."/>
            <person name="Lombard V."/>
            <person name="Magnuson J."/>
            <person name="Maillard F."/>
            <person name="Murat C."/>
            <person name="Nolan M."/>
            <person name="Ohm R.A."/>
            <person name="Pangilinan J."/>
            <person name="Pereira M.F."/>
            <person name="Perotto S."/>
            <person name="Peter M."/>
            <person name="Pfister S."/>
            <person name="Riley R."/>
            <person name="Sitrit Y."/>
            <person name="Stielow J.B."/>
            <person name="Szollosi G."/>
            <person name="Zifcakova L."/>
            <person name="Stursova M."/>
            <person name="Spatafora J.W."/>
            <person name="Tedersoo L."/>
            <person name="Vaario L.M."/>
            <person name="Yamada A."/>
            <person name="Yan M."/>
            <person name="Wang P."/>
            <person name="Xu J."/>
            <person name="Bruns T."/>
            <person name="Baldrian P."/>
            <person name="Vilgalys R."/>
            <person name="Dunand C."/>
            <person name="Henrissat B."/>
            <person name="Grigoriev I.V."/>
            <person name="Hibbett D."/>
            <person name="Nagy L.G."/>
            <person name="Martin F.M."/>
        </authorList>
    </citation>
    <scope>NUCLEOTIDE SEQUENCE</scope>
    <source>
        <strain evidence="6">Prilba</strain>
    </source>
</reference>
<comment type="caution">
    <text evidence="6">The sequence shown here is derived from an EMBL/GenBank/DDBJ whole genome shotgun (WGS) entry which is preliminary data.</text>
</comment>
<dbReference type="PANTHER" id="PTHR43788:SF8">
    <property type="entry name" value="DNA-BINDING PROTEIN SMUBP-2"/>
    <property type="match status" value="1"/>
</dbReference>
<proteinExistence type="predicted"/>
<dbReference type="InterPro" id="IPR041679">
    <property type="entry name" value="DNA2/NAM7-like_C"/>
</dbReference>
<keyword evidence="3" id="KW-0347">Helicase</keyword>
<evidence type="ECO:0000256" key="1">
    <source>
        <dbReference type="ARBA" id="ARBA00022741"/>
    </source>
</evidence>
<reference evidence="6" key="1">
    <citation type="submission" date="2019-10" db="EMBL/GenBank/DDBJ databases">
        <authorList>
            <consortium name="DOE Joint Genome Institute"/>
            <person name="Kuo A."/>
            <person name="Miyauchi S."/>
            <person name="Kiss E."/>
            <person name="Drula E."/>
            <person name="Kohler A."/>
            <person name="Sanchez-Garcia M."/>
            <person name="Andreopoulos B."/>
            <person name="Barry K.W."/>
            <person name="Bonito G."/>
            <person name="Buee M."/>
            <person name="Carver A."/>
            <person name="Chen C."/>
            <person name="Cichocki N."/>
            <person name="Clum A."/>
            <person name="Culley D."/>
            <person name="Crous P.W."/>
            <person name="Fauchery L."/>
            <person name="Girlanda M."/>
            <person name="Hayes R."/>
            <person name="Keri Z."/>
            <person name="LaButti K."/>
            <person name="Lipzen A."/>
            <person name="Lombard V."/>
            <person name="Magnuson J."/>
            <person name="Maillard F."/>
            <person name="Morin E."/>
            <person name="Murat C."/>
            <person name="Nolan M."/>
            <person name="Ohm R."/>
            <person name="Pangilinan J."/>
            <person name="Pereira M."/>
            <person name="Perotto S."/>
            <person name="Peter M."/>
            <person name="Riley R."/>
            <person name="Sitrit Y."/>
            <person name="Stielow B."/>
            <person name="Szollosi G."/>
            <person name="Zifcakova L."/>
            <person name="Stursova M."/>
            <person name="Spatafora J.W."/>
            <person name="Tedersoo L."/>
            <person name="Vaario L.-M."/>
            <person name="Yamada A."/>
            <person name="Yan M."/>
            <person name="Wang P."/>
            <person name="Xu J."/>
            <person name="Bruns T."/>
            <person name="Baldrian P."/>
            <person name="Vilgalys R."/>
            <person name="Henrissat B."/>
            <person name="Grigoriev I.V."/>
            <person name="Hibbett D."/>
            <person name="Nagy L.G."/>
            <person name="Martin F.M."/>
        </authorList>
    </citation>
    <scope>NUCLEOTIDE SEQUENCE</scope>
    <source>
        <strain evidence="6">Prilba</strain>
    </source>
</reference>
<dbReference type="AlphaFoldDB" id="A0A9P5TDS3"/>
<keyword evidence="2 6" id="KW-0378">Hydrolase</keyword>
<dbReference type="CDD" id="cd18808">
    <property type="entry name" value="SF1_C_Upf1"/>
    <property type="match status" value="1"/>
</dbReference>
<gene>
    <name evidence="6" type="ORF">DFH94DRAFT_688481</name>
</gene>
<dbReference type="PANTHER" id="PTHR43788">
    <property type="entry name" value="DNA2/NAM7 HELICASE FAMILY MEMBER"/>
    <property type="match status" value="1"/>
</dbReference>
<feature type="domain" description="DNA2/NAM7 helicase-like C-terminal" evidence="5">
    <location>
        <begin position="605"/>
        <end position="768"/>
    </location>
</feature>
<evidence type="ECO:0000259" key="5">
    <source>
        <dbReference type="Pfam" id="PF13087"/>
    </source>
</evidence>
<evidence type="ECO:0000256" key="4">
    <source>
        <dbReference type="ARBA" id="ARBA00022840"/>
    </source>
</evidence>
<dbReference type="SUPFAM" id="SSF52540">
    <property type="entry name" value="P-loop containing nucleoside triphosphate hydrolases"/>
    <property type="match status" value="1"/>
</dbReference>
<dbReference type="Gene3D" id="3.40.50.300">
    <property type="entry name" value="P-loop containing nucleotide triphosphate hydrolases"/>
    <property type="match status" value="2"/>
</dbReference>
<dbReference type="Proteomes" id="UP000759537">
    <property type="component" value="Unassembled WGS sequence"/>
</dbReference>
<dbReference type="GO" id="GO:0016787">
    <property type="term" value="F:hydrolase activity"/>
    <property type="evidence" value="ECO:0007669"/>
    <property type="project" value="UniProtKB-KW"/>
</dbReference>
<dbReference type="InterPro" id="IPR047187">
    <property type="entry name" value="SF1_C_Upf1"/>
</dbReference>
<dbReference type="EMBL" id="WHVB01000002">
    <property type="protein sequence ID" value="KAF8486123.1"/>
    <property type="molecule type" value="Genomic_DNA"/>
</dbReference>
<name>A0A9P5TDS3_9AGAM</name>
<protein>
    <submittedName>
        <fullName evidence="6">P-loop containing nucleoside triphosphate hydrolase protein</fullName>
    </submittedName>
</protein>
<organism evidence="6 7">
    <name type="scientific">Russula ochroleuca</name>
    <dbReference type="NCBI Taxonomy" id="152965"/>
    <lineage>
        <taxon>Eukaryota</taxon>
        <taxon>Fungi</taxon>
        <taxon>Dikarya</taxon>
        <taxon>Basidiomycota</taxon>
        <taxon>Agaricomycotina</taxon>
        <taxon>Agaricomycetes</taxon>
        <taxon>Russulales</taxon>
        <taxon>Russulaceae</taxon>
        <taxon>Russula</taxon>
    </lineage>
</organism>
<evidence type="ECO:0000313" key="6">
    <source>
        <dbReference type="EMBL" id="KAF8486123.1"/>
    </source>
</evidence>
<evidence type="ECO:0000313" key="7">
    <source>
        <dbReference type="Proteomes" id="UP000759537"/>
    </source>
</evidence>
<sequence length="807" mass="90587">MPRDNPAQPLLFNQILIDEPFDSIEARVVHEKDLKTDDLLWLLVDGNSPRSVGISPAYSQSGGLQALACAFDTRVLIIKFHSTKAYRDGEATGSGTQPRNVERRILFEDELLCHPLCTLYAFDLAPLALSLHLHFHLRLTEAVDIQSALLIPDRSVMDSVMNVVGDESPIFSDNIVRAFENMLYQSSKHKDLTDLVQRAWLCYYIGQYDFGATKEMFYKAPKVDTAKFSPDELNILQKLAYDTLRKDNMKPQSVTHEIKTRWDPKKEKMVAVSQRYANRVTPDARVWVNLAHGSDAEYRVSGVTGDSKTVRGKSARLEVEHNLEGKNVVSVTSIGKGAPIRAELERGQAILSMLQGTLPLLDDHWMKAIWQPSEPVNWPEEFTPPPDAPTIEVITHPKAPLNPSQHSAISKMLSASLDTIITLIQGPPGTGKTTVIATYVISAIQAGKRGIWLMAQSNVAVKNIAEKLANLEFFDFKLIISGTFHFEWHEHLYRKISKNMIVTDRRFPKPSALQKMLQGTQVILCTLSMISNPMLRGVGVTQMVPIINVIIDEASQIEVGQYVPLFKTFGKTLRKMCFVGDDKQLPPHGQDDLQNLQSIFEVDHLRESLTFLDTQYRMPPQIGDFISEQVYDGDLLSHSGHVVPSSAIACRFVDVNGSEQLDQDGKSLLNRKEVKAITRLAHHLQEENKSFRIITPYDAQRGALEEALRDEDLNWEDKCFNVDSFQGNEDHVIIISVVRSKALGFLSSMRRTNVMLTRCQRAMYIVSSRAFLEGKGADSLVGRMAAELGNRPGAWLTHEDLEAGKFE</sequence>
<evidence type="ECO:0000256" key="3">
    <source>
        <dbReference type="ARBA" id="ARBA00022806"/>
    </source>
</evidence>
<dbReference type="InterPro" id="IPR027417">
    <property type="entry name" value="P-loop_NTPase"/>
</dbReference>
<evidence type="ECO:0000256" key="2">
    <source>
        <dbReference type="ARBA" id="ARBA00022801"/>
    </source>
</evidence>
<accession>A0A9P5TDS3</accession>
<keyword evidence="7" id="KW-1185">Reference proteome</keyword>
<dbReference type="Pfam" id="PF13245">
    <property type="entry name" value="AAA_19"/>
    <property type="match status" value="1"/>
</dbReference>
<keyword evidence="1" id="KW-0547">Nucleotide-binding</keyword>